<reference evidence="2 3" key="1">
    <citation type="submission" date="2022-04" db="EMBL/GenBank/DDBJ databases">
        <title>Whole genome of Spiroplasma citri.</title>
        <authorList>
            <person name="Khanchezar A."/>
            <person name="Izadpanah K."/>
            <person name="Taghavi M."/>
            <person name="Ghorbani A."/>
            <person name="Beven L."/>
        </authorList>
    </citation>
    <scope>NUCLEOTIDE SEQUENCE [LARGE SCALE GENOMIC DNA]</scope>
    <source>
        <strain evidence="2 3">D4</strain>
    </source>
</reference>
<protein>
    <recommendedName>
        <fullName evidence="4">Transmembrane protein</fullName>
    </recommendedName>
</protein>
<keyword evidence="1" id="KW-0812">Transmembrane</keyword>
<evidence type="ECO:0000313" key="3">
    <source>
        <dbReference type="Proteomes" id="UP001214629"/>
    </source>
</evidence>
<dbReference type="EMBL" id="CP096246">
    <property type="protein sequence ID" value="WFG96891.1"/>
    <property type="molecule type" value="Genomic_DNA"/>
</dbReference>
<sequence>MKENSKKLWMINSTLFLMVTVFVSFILYVLYLGYLSPRPLELGTIVTNPNLPLKLMAYMFEKNSY</sequence>
<evidence type="ECO:0008006" key="4">
    <source>
        <dbReference type="Google" id="ProtNLM"/>
    </source>
</evidence>
<dbReference type="RefSeq" id="WP_277939107.1">
    <property type="nucleotide sequence ID" value="NZ_CP096246.1"/>
</dbReference>
<organism evidence="2 3">
    <name type="scientific">Spiroplasma citri</name>
    <dbReference type="NCBI Taxonomy" id="2133"/>
    <lineage>
        <taxon>Bacteria</taxon>
        <taxon>Bacillati</taxon>
        <taxon>Mycoplasmatota</taxon>
        <taxon>Mollicutes</taxon>
        <taxon>Entomoplasmatales</taxon>
        <taxon>Spiroplasmataceae</taxon>
        <taxon>Spiroplasma</taxon>
    </lineage>
</organism>
<dbReference type="Proteomes" id="UP001214629">
    <property type="component" value="Chromosome"/>
</dbReference>
<keyword evidence="1" id="KW-1133">Transmembrane helix</keyword>
<evidence type="ECO:0000256" key="1">
    <source>
        <dbReference type="SAM" id="Phobius"/>
    </source>
</evidence>
<evidence type="ECO:0000313" key="2">
    <source>
        <dbReference type="EMBL" id="WFG96891.1"/>
    </source>
</evidence>
<keyword evidence="3" id="KW-1185">Reference proteome</keyword>
<accession>A0AAX3T098</accession>
<name>A0AAX3T098_SPICI</name>
<feature type="transmembrane region" description="Helical" evidence="1">
    <location>
        <begin position="12"/>
        <end position="34"/>
    </location>
</feature>
<proteinExistence type="predicted"/>
<keyword evidence="1" id="KW-0472">Membrane</keyword>
<gene>
    <name evidence="2" type="ORF">M0C40_02435</name>
</gene>
<dbReference type="AlphaFoldDB" id="A0AAX3T098"/>